<evidence type="ECO:0000313" key="2">
    <source>
        <dbReference type="EMBL" id="KAG6949572.1"/>
    </source>
</evidence>
<evidence type="ECO:0000313" key="3">
    <source>
        <dbReference type="Proteomes" id="UP000736787"/>
    </source>
</evidence>
<accession>A0A8T1B5K8</accession>
<dbReference type="OrthoDB" id="127388at2759"/>
<evidence type="ECO:0000313" key="1">
    <source>
        <dbReference type="EMBL" id="KAG2896859.1"/>
    </source>
</evidence>
<name>A0A8T1B5K8_9STRA</name>
<reference evidence="2" key="2">
    <citation type="submission" date="2021-01" db="EMBL/GenBank/DDBJ databases">
        <title>Phytophthora aleatoria, a newly-described species from Pinus radiata is distinct from Phytophthora cactorum isolates based on comparative genomics.</title>
        <authorList>
            <person name="Mcdougal R."/>
            <person name="Panda P."/>
            <person name="Williams N."/>
            <person name="Studholme D.J."/>
        </authorList>
    </citation>
    <scope>NUCLEOTIDE SEQUENCE</scope>
    <source>
        <strain evidence="2">NZFS 3830</strain>
    </source>
</reference>
<dbReference type="EMBL" id="RCMK01001320">
    <property type="protein sequence ID" value="KAG2896859.1"/>
    <property type="molecule type" value="Genomic_DNA"/>
</dbReference>
<dbReference type="EMBL" id="JAENGZ010001232">
    <property type="protein sequence ID" value="KAG6949572.1"/>
    <property type="molecule type" value="Genomic_DNA"/>
</dbReference>
<dbReference type="Proteomes" id="UP000736787">
    <property type="component" value="Unassembled WGS sequence"/>
</dbReference>
<gene>
    <name evidence="2" type="ORF">JG687_00014773</name>
    <name evidence="1" type="ORF">PC117_g22898</name>
</gene>
<organism evidence="1 3">
    <name type="scientific">Phytophthora cactorum</name>
    <dbReference type="NCBI Taxonomy" id="29920"/>
    <lineage>
        <taxon>Eukaryota</taxon>
        <taxon>Sar</taxon>
        <taxon>Stramenopiles</taxon>
        <taxon>Oomycota</taxon>
        <taxon>Peronosporomycetes</taxon>
        <taxon>Peronosporales</taxon>
        <taxon>Peronosporaceae</taxon>
        <taxon>Phytophthora</taxon>
    </lineage>
</organism>
<dbReference type="Proteomes" id="UP000688947">
    <property type="component" value="Unassembled WGS sequence"/>
</dbReference>
<reference evidence="1" key="1">
    <citation type="submission" date="2018-10" db="EMBL/GenBank/DDBJ databases">
        <title>Effector identification in a new, highly contiguous assembly of the strawberry crown rot pathogen Phytophthora cactorum.</title>
        <authorList>
            <person name="Armitage A.D."/>
            <person name="Nellist C.F."/>
            <person name="Bates H."/>
            <person name="Vickerstaff R.J."/>
            <person name="Harrison R.J."/>
        </authorList>
    </citation>
    <scope>NUCLEOTIDE SEQUENCE</scope>
    <source>
        <strain evidence="1">4040</strain>
    </source>
</reference>
<dbReference type="AlphaFoldDB" id="A0A8T1B5K8"/>
<comment type="caution">
    <text evidence="1">The sequence shown here is derived from an EMBL/GenBank/DDBJ whole genome shotgun (WGS) entry which is preliminary data.</text>
</comment>
<protein>
    <submittedName>
        <fullName evidence="1">Uncharacterized protein</fullName>
    </submittedName>
</protein>
<proteinExistence type="predicted"/>
<sequence length="58" mass="5968">MAVFSGRLGASGLTTLHFKSESEAAVLEAGYSNGNFASDFSPTAALPRAEANVATTKF</sequence>